<keyword evidence="1" id="KW-0479">Metal-binding</keyword>
<feature type="region of interest" description="Disordered" evidence="3">
    <location>
        <begin position="462"/>
        <end position="489"/>
    </location>
</feature>
<feature type="domain" description="C2H2-type" evidence="5">
    <location>
        <begin position="372"/>
        <end position="400"/>
    </location>
</feature>
<dbReference type="SMART" id="SM00355">
    <property type="entry name" value="ZnF_C2H2"/>
    <property type="match status" value="1"/>
</dbReference>
<feature type="region of interest" description="Disordered" evidence="3">
    <location>
        <begin position="343"/>
        <end position="366"/>
    </location>
</feature>
<dbReference type="PROSITE" id="PS50157">
    <property type="entry name" value="ZINC_FINGER_C2H2_2"/>
    <property type="match status" value="1"/>
</dbReference>
<keyword evidence="4" id="KW-0812">Transmembrane</keyword>
<feature type="compositionally biased region" description="Polar residues" evidence="3">
    <location>
        <begin position="471"/>
        <end position="489"/>
    </location>
</feature>
<evidence type="ECO:0000313" key="7">
    <source>
        <dbReference type="Proteomes" id="UP001301958"/>
    </source>
</evidence>
<keyword evidence="1" id="KW-0863">Zinc-finger</keyword>
<dbReference type="EMBL" id="MU865390">
    <property type="protein sequence ID" value="KAK4224508.1"/>
    <property type="molecule type" value="Genomic_DNA"/>
</dbReference>
<dbReference type="Proteomes" id="UP001301958">
    <property type="component" value="Unassembled WGS sequence"/>
</dbReference>
<evidence type="ECO:0000313" key="6">
    <source>
        <dbReference type="EMBL" id="KAK4224508.1"/>
    </source>
</evidence>
<accession>A0AAN7GU87</accession>
<name>A0AAN7GU87_9PEZI</name>
<dbReference type="AlphaFoldDB" id="A0AAN7GU87"/>
<keyword evidence="4" id="KW-0472">Membrane</keyword>
<comment type="caution">
    <text evidence="6">The sequence shown here is derived from an EMBL/GenBank/DDBJ whole genome shotgun (WGS) entry which is preliminary data.</text>
</comment>
<proteinExistence type="predicted"/>
<feature type="transmembrane region" description="Helical" evidence="4">
    <location>
        <begin position="173"/>
        <end position="190"/>
    </location>
</feature>
<organism evidence="6 7">
    <name type="scientific">Podospora fimiseda</name>
    <dbReference type="NCBI Taxonomy" id="252190"/>
    <lineage>
        <taxon>Eukaryota</taxon>
        <taxon>Fungi</taxon>
        <taxon>Dikarya</taxon>
        <taxon>Ascomycota</taxon>
        <taxon>Pezizomycotina</taxon>
        <taxon>Sordariomycetes</taxon>
        <taxon>Sordariomycetidae</taxon>
        <taxon>Sordariales</taxon>
        <taxon>Podosporaceae</taxon>
        <taxon>Podospora</taxon>
    </lineage>
</organism>
<evidence type="ECO:0000259" key="5">
    <source>
        <dbReference type="PROSITE" id="PS50157"/>
    </source>
</evidence>
<dbReference type="GO" id="GO:0008270">
    <property type="term" value="F:zinc ion binding"/>
    <property type="evidence" value="ECO:0007669"/>
    <property type="project" value="UniProtKB-KW"/>
</dbReference>
<reference evidence="6" key="2">
    <citation type="submission" date="2023-05" db="EMBL/GenBank/DDBJ databases">
        <authorList>
            <consortium name="Lawrence Berkeley National Laboratory"/>
            <person name="Steindorff A."/>
            <person name="Hensen N."/>
            <person name="Bonometti L."/>
            <person name="Westerberg I."/>
            <person name="Brannstrom I.O."/>
            <person name="Guillou S."/>
            <person name="Cros-Aarteil S."/>
            <person name="Calhoun S."/>
            <person name="Haridas S."/>
            <person name="Kuo A."/>
            <person name="Mondo S."/>
            <person name="Pangilinan J."/>
            <person name="Riley R."/>
            <person name="Labutti K."/>
            <person name="Andreopoulos B."/>
            <person name="Lipzen A."/>
            <person name="Chen C."/>
            <person name="Yanf M."/>
            <person name="Daum C."/>
            <person name="Ng V."/>
            <person name="Clum A."/>
            <person name="Ohm R."/>
            <person name="Martin F."/>
            <person name="Silar P."/>
            <person name="Natvig D."/>
            <person name="Lalanne C."/>
            <person name="Gautier V."/>
            <person name="Ament-Velasquez S.L."/>
            <person name="Kruys A."/>
            <person name="Hutchinson M.I."/>
            <person name="Powell A.J."/>
            <person name="Barry K."/>
            <person name="Miller A.N."/>
            <person name="Grigoriev I.V."/>
            <person name="Debuchy R."/>
            <person name="Gladieux P."/>
            <person name="Thoren M.H."/>
            <person name="Johannesson H."/>
        </authorList>
    </citation>
    <scope>NUCLEOTIDE SEQUENCE</scope>
    <source>
        <strain evidence="6">CBS 990.96</strain>
    </source>
</reference>
<keyword evidence="2" id="KW-0175">Coiled coil</keyword>
<gene>
    <name evidence="6" type="ORF">QBC38DRAFT_15818</name>
</gene>
<evidence type="ECO:0000256" key="1">
    <source>
        <dbReference type="PROSITE-ProRule" id="PRU00042"/>
    </source>
</evidence>
<keyword evidence="7" id="KW-1185">Reference proteome</keyword>
<keyword evidence="1" id="KW-0862">Zinc</keyword>
<evidence type="ECO:0000256" key="2">
    <source>
        <dbReference type="SAM" id="Coils"/>
    </source>
</evidence>
<evidence type="ECO:0000256" key="4">
    <source>
        <dbReference type="SAM" id="Phobius"/>
    </source>
</evidence>
<protein>
    <recommendedName>
        <fullName evidence="5">C2H2-type domain-containing protein</fullName>
    </recommendedName>
</protein>
<evidence type="ECO:0000256" key="3">
    <source>
        <dbReference type="SAM" id="MobiDB-lite"/>
    </source>
</evidence>
<reference evidence="6" key="1">
    <citation type="journal article" date="2023" name="Mol. Phylogenet. Evol.">
        <title>Genome-scale phylogeny and comparative genomics of the fungal order Sordariales.</title>
        <authorList>
            <person name="Hensen N."/>
            <person name="Bonometti L."/>
            <person name="Westerberg I."/>
            <person name="Brannstrom I.O."/>
            <person name="Guillou S."/>
            <person name="Cros-Aarteil S."/>
            <person name="Calhoun S."/>
            <person name="Haridas S."/>
            <person name="Kuo A."/>
            <person name="Mondo S."/>
            <person name="Pangilinan J."/>
            <person name="Riley R."/>
            <person name="LaButti K."/>
            <person name="Andreopoulos B."/>
            <person name="Lipzen A."/>
            <person name="Chen C."/>
            <person name="Yan M."/>
            <person name="Daum C."/>
            <person name="Ng V."/>
            <person name="Clum A."/>
            <person name="Steindorff A."/>
            <person name="Ohm R.A."/>
            <person name="Martin F."/>
            <person name="Silar P."/>
            <person name="Natvig D.O."/>
            <person name="Lalanne C."/>
            <person name="Gautier V."/>
            <person name="Ament-Velasquez S.L."/>
            <person name="Kruys A."/>
            <person name="Hutchinson M.I."/>
            <person name="Powell A.J."/>
            <person name="Barry K."/>
            <person name="Miller A.N."/>
            <person name="Grigoriev I.V."/>
            <person name="Debuchy R."/>
            <person name="Gladieux P."/>
            <person name="Hiltunen Thoren M."/>
            <person name="Johannesson H."/>
        </authorList>
    </citation>
    <scope>NUCLEOTIDE SEQUENCE</scope>
    <source>
        <strain evidence="6">CBS 990.96</strain>
    </source>
</reference>
<keyword evidence="4" id="KW-1133">Transmembrane helix</keyword>
<sequence>MDRCLYRYKSLTFLIEGLNEIVRTIKTGNFPERSQYLDCRRMTSSRYLGYVRENGKIDWDLFRILGPTICYSCGKPNNFEIEAPQQCQGFSSLIRYIRQNRNCCQQCQKLPRACLPHPHPAVLEALERLLDFLEALFTFLQQLLDELTYAINLQGLSREFPCNMRHPCTTMPWTIWPALVVLWGVCWMFYTPFELFCGSENLGDEFSYDATQDWLLQSATEPGFDSSGPSDIPGLSASASWPSLSQYPDNWPNGIGTFGDIDFNNVQSSLSAEQTLAQGPVNTLNLERVEYTAAGPEAAHVYSSPDSDHSRNLITAITPQPGLLGSVPTVTVDTTQAYISNELNPTATPLDEDEPDQISQESDPSAFQDDNLVCPHCREVFARAFTLQRHINENHAATQQKFYCPHRACKRSAGGHMPPFKRTHHLNRHIKTCKHRPRFQVSQSAVAPFRRLEALQPIISQQDVDTHSQDQRASSSAPHQQTRKFTSVSSNEQLIDGLKRKYIAGFEAWEAKKLKLEEDYKREKAKLVREKEKLVRLAASIKDLEEEDQEETN</sequence>
<dbReference type="InterPro" id="IPR013087">
    <property type="entry name" value="Znf_C2H2_type"/>
</dbReference>
<dbReference type="PROSITE" id="PS00028">
    <property type="entry name" value="ZINC_FINGER_C2H2_1"/>
    <property type="match status" value="1"/>
</dbReference>
<dbReference type="Gene3D" id="3.30.160.60">
    <property type="entry name" value="Classic Zinc Finger"/>
    <property type="match status" value="1"/>
</dbReference>
<feature type="coiled-coil region" evidence="2">
    <location>
        <begin position="506"/>
        <end position="547"/>
    </location>
</feature>